<reference evidence="1 2" key="1">
    <citation type="journal article" date="2011" name="PLoS Pathog.">
        <title>Endophytic Life Strategies Decoded by Genome and Transcriptome Analyses of the Mutualistic Root Symbiont Piriformospora indica.</title>
        <authorList>
            <person name="Zuccaro A."/>
            <person name="Lahrmann U."/>
            <person name="Guldener U."/>
            <person name="Langen G."/>
            <person name="Pfiffi S."/>
            <person name="Biedenkopf D."/>
            <person name="Wong P."/>
            <person name="Samans B."/>
            <person name="Grimm C."/>
            <person name="Basiewicz M."/>
            <person name="Murat C."/>
            <person name="Martin F."/>
            <person name="Kogel K.H."/>
        </authorList>
    </citation>
    <scope>NUCLEOTIDE SEQUENCE [LARGE SCALE GENOMIC DNA]</scope>
    <source>
        <strain evidence="1 2">DSM 11827</strain>
    </source>
</reference>
<dbReference type="EMBL" id="CAFZ01000637">
    <property type="protein sequence ID" value="CCA76177.1"/>
    <property type="molecule type" value="Genomic_DNA"/>
</dbReference>
<dbReference type="AlphaFoldDB" id="G4TXY4"/>
<dbReference type="HOGENOM" id="CLU_3351313_0_0_1"/>
<organism evidence="1 2">
    <name type="scientific">Serendipita indica (strain DSM 11827)</name>
    <name type="common">Root endophyte fungus</name>
    <name type="synonym">Piriformospora indica</name>
    <dbReference type="NCBI Taxonomy" id="1109443"/>
    <lineage>
        <taxon>Eukaryota</taxon>
        <taxon>Fungi</taxon>
        <taxon>Dikarya</taxon>
        <taxon>Basidiomycota</taxon>
        <taxon>Agaricomycotina</taxon>
        <taxon>Agaricomycetes</taxon>
        <taxon>Sebacinales</taxon>
        <taxon>Serendipitaceae</taxon>
        <taxon>Serendipita</taxon>
    </lineage>
</organism>
<gene>
    <name evidence="1" type="ORF">PIIN_10170</name>
</gene>
<proteinExistence type="predicted"/>
<sequence>MNLEPWMLGKWSPCMERVSEFFLDIADAQEADSNGKS</sequence>
<comment type="caution">
    <text evidence="1">The sequence shown here is derived from an EMBL/GenBank/DDBJ whole genome shotgun (WGS) entry which is preliminary data.</text>
</comment>
<evidence type="ECO:0000313" key="2">
    <source>
        <dbReference type="Proteomes" id="UP000007148"/>
    </source>
</evidence>
<keyword evidence="2" id="KW-1185">Reference proteome</keyword>
<dbReference type="InParanoid" id="G4TXY4"/>
<accession>G4TXY4</accession>
<name>G4TXY4_SERID</name>
<protein>
    <submittedName>
        <fullName evidence="1">Uncharacterized protein</fullName>
    </submittedName>
</protein>
<evidence type="ECO:0000313" key="1">
    <source>
        <dbReference type="EMBL" id="CCA76177.1"/>
    </source>
</evidence>
<dbReference type="Proteomes" id="UP000007148">
    <property type="component" value="Unassembled WGS sequence"/>
</dbReference>